<dbReference type="Proteomes" id="UP001464387">
    <property type="component" value="Unassembled WGS sequence"/>
</dbReference>
<protein>
    <recommendedName>
        <fullName evidence="3">Sel1 domain protein repeat-containing protein</fullName>
    </recommendedName>
</protein>
<dbReference type="EMBL" id="JAMYPJ010000101">
    <property type="protein sequence ID" value="MER8937754.1"/>
    <property type="molecule type" value="Genomic_DNA"/>
</dbReference>
<accession>A0ABV1YRF6</accession>
<sequence length="585" mass="61287">MTILDRLTGLANPRAALRRAIQLCDSGKPAEAFPLMAIAARAGIADAEFRVARCYLEGSGVPPSRMEGARWLRRAANHESAEAQALLAALYVAGLAPAEADGKAPGSERLFERDFSGKPDFAAALDLATKAAEAGSATGQAILGYILTSGPKPKRDADAAHHWYEKSALAGCAEGCLGLALSLARRGKREERIRIADEVRRAADAGLPTATYLLAVLTEHGLGVVRDVTAAAQLYQAAAERGLPSAQFRLGLALIEGGLVDHDPAAGEVWMRRAALAGNIEAASLLGDRYAKTQPPDYAEAATWYRRAAEAGHQAAARALASLYLTGNGVAQDVEEGARLLRASADGGNQEAQIDLANLILGGGGEPGDRASVAGWFEAAATSGDLIAAFNLGLCFAKGVGVRQDEGQAAQWLRRAAEGVPEAQYMYARLLQDGRGVAADPPRARVWFTRAASAGVLDAQVSLAEMLLNGRGGARSPETAMQLFERAADDGHAGAMFALGALYASGQGLPVDQTAAQKWFSAAAERGHGQAQLMLGRYLSNSLAGEHNLVAGRLRLERAAAHGIQEVANELPIAHDRFSPQGANK</sequence>
<evidence type="ECO:0008006" key="3">
    <source>
        <dbReference type="Google" id="ProtNLM"/>
    </source>
</evidence>
<dbReference type="SMART" id="SM00671">
    <property type="entry name" value="SEL1"/>
    <property type="match status" value="13"/>
</dbReference>
<dbReference type="RefSeq" id="WP_352569299.1">
    <property type="nucleotide sequence ID" value="NZ_JAMYMY010000014.1"/>
</dbReference>
<evidence type="ECO:0000313" key="2">
    <source>
        <dbReference type="Proteomes" id="UP001464387"/>
    </source>
</evidence>
<reference evidence="1 2" key="1">
    <citation type="journal article" date="2024" name="Proc. Natl. Acad. Sci. U.S.A.">
        <title>The evolutionary genomics of adaptation to stress in wild rhizobium bacteria.</title>
        <authorList>
            <person name="Kehlet-Delgado H."/>
            <person name="Montoya A.P."/>
            <person name="Jensen K.T."/>
            <person name="Wendlandt C.E."/>
            <person name="Dexheimer C."/>
            <person name="Roberts M."/>
            <person name="Torres Martinez L."/>
            <person name="Friesen M.L."/>
            <person name="Griffitts J.S."/>
            <person name="Porter S.S."/>
        </authorList>
    </citation>
    <scope>NUCLEOTIDE SEQUENCE [LARGE SCALE GENOMIC DNA]</scope>
    <source>
        <strain evidence="1 2">M0729</strain>
    </source>
</reference>
<dbReference type="PANTHER" id="PTHR11102:SF160">
    <property type="entry name" value="ERAD-ASSOCIATED E3 UBIQUITIN-PROTEIN LIGASE COMPONENT HRD3"/>
    <property type="match status" value="1"/>
</dbReference>
<dbReference type="Gene3D" id="1.25.40.10">
    <property type="entry name" value="Tetratricopeptide repeat domain"/>
    <property type="match status" value="2"/>
</dbReference>
<dbReference type="Pfam" id="PF08238">
    <property type="entry name" value="Sel1"/>
    <property type="match status" value="12"/>
</dbReference>
<organism evidence="1 2">
    <name type="scientific">Mesorhizobium opportunistum</name>
    <dbReference type="NCBI Taxonomy" id="593909"/>
    <lineage>
        <taxon>Bacteria</taxon>
        <taxon>Pseudomonadati</taxon>
        <taxon>Pseudomonadota</taxon>
        <taxon>Alphaproteobacteria</taxon>
        <taxon>Hyphomicrobiales</taxon>
        <taxon>Phyllobacteriaceae</taxon>
        <taxon>Mesorhizobium</taxon>
    </lineage>
</organism>
<dbReference type="PANTHER" id="PTHR11102">
    <property type="entry name" value="SEL-1-LIKE PROTEIN"/>
    <property type="match status" value="1"/>
</dbReference>
<proteinExistence type="predicted"/>
<dbReference type="InterPro" id="IPR011990">
    <property type="entry name" value="TPR-like_helical_dom_sf"/>
</dbReference>
<gene>
    <name evidence="1" type="ORF">NKI33_33110</name>
</gene>
<dbReference type="InterPro" id="IPR006597">
    <property type="entry name" value="Sel1-like"/>
</dbReference>
<keyword evidence="2" id="KW-1185">Reference proteome</keyword>
<name>A0ABV1YRF6_9HYPH</name>
<comment type="caution">
    <text evidence="1">The sequence shown here is derived from an EMBL/GenBank/DDBJ whole genome shotgun (WGS) entry which is preliminary data.</text>
</comment>
<evidence type="ECO:0000313" key="1">
    <source>
        <dbReference type="EMBL" id="MER8937754.1"/>
    </source>
</evidence>
<dbReference type="InterPro" id="IPR050767">
    <property type="entry name" value="Sel1_AlgK"/>
</dbReference>
<dbReference type="SUPFAM" id="SSF81901">
    <property type="entry name" value="HCP-like"/>
    <property type="match status" value="3"/>
</dbReference>